<keyword evidence="3 6" id="KW-0812">Transmembrane</keyword>
<proteinExistence type="inferred from homology"/>
<reference evidence="10" key="1">
    <citation type="journal article" date="2020" name="bioRxiv">
        <title>Hybrid origin of Populus tomentosa Carr. identified through genome sequencing and phylogenomic analysis.</title>
        <authorList>
            <person name="An X."/>
            <person name="Gao K."/>
            <person name="Chen Z."/>
            <person name="Li J."/>
            <person name="Yang X."/>
            <person name="Yang X."/>
            <person name="Zhou J."/>
            <person name="Guo T."/>
            <person name="Zhao T."/>
            <person name="Huang S."/>
            <person name="Miao D."/>
            <person name="Khan W.U."/>
            <person name="Rao P."/>
            <person name="Ye M."/>
            <person name="Lei B."/>
            <person name="Liao W."/>
            <person name="Wang J."/>
            <person name="Ji L."/>
            <person name="Li Y."/>
            <person name="Guo B."/>
            <person name="Mustafa N.S."/>
            <person name="Li S."/>
            <person name="Yun Q."/>
            <person name="Keller S.R."/>
            <person name="Mao J."/>
            <person name="Zhang R."/>
            <person name="Strauss S.H."/>
        </authorList>
    </citation>
    <scope>NUCLEOTIDE SEQUENCE</scope>
    <source>
        <strain evidence="10">GM15</strain>
        <tissue evidence="10">Leaf</tissue>
    </source>
</reference>
<evidence type="ECO:0000259" key="9">
    <source>
        <dbReference type="Pfam" id="PF02096"/>
    </source>
</evidence>
<dbReference type="GO" id="GO:0009535">
    <property type="term" value="C:chloroplast thylakoid membrane"/>
    <property type="evidence" value="ECO:0007669"/>
    <property type="project" value="TreeGrafter"/>
</dbReference>
<dbReference type="InterPro" id="IPR001708">
    <property type="entry name" value="YidC/ALB3/OXA1/COX18"/>
</dbReference>
<feature type="transmembrane region" description="Helical" evidence="8">
    <location>
        <begin position="318"/>
        <end position="339"/>
    </location>
</feature>
<keyword evidence="5 8" id="KW-0472">Membrane</keyword>
<keyword evidence="4 8" id="KW-1133">Transmembrane helix</keyword>
<comment type="subcellular location">
    <subcellularLocation>
        <location evidence="1 6">Membrane</location>
        <topology evidence="1 6">Multi-pass membrane protein</topology>
    </subcellularLocation>
</comment>
<evidence type="ECO:0000256" key="1">
    <source>
        <dbReference type="ARBA" id="ARBA00004141"/>
    </source>
</evidence>
<dbReference type="AlphaFoldDB" id="A0A8X7ZCT2"/>
<keyword evidence="11" id="KW-1185">Reference proteome</keyword>
<dbReference type="InterPro" id="IPR047196">
    <property type="entry name" value="YidC_ALB_C"/>
</dbReference>
<dbReference type="PANTHER" id="PTHR12428">
    <property type="entry name" value="OXA1"/>
    <property type="match status" value="1"/>
</dbReference>
<feature type="transmembrane region" description="Helical" evidence="8">
    <location>
        <begin position="130"/>
        <end position="151"/>
    </location>
</feature>
<comment type="similarity">
    <text evidence="6">Belongs to the OXA1/ALB3/YidC family.</text>
</comment>
<dbReference type="InterPro" id="IPR028055">
    <property type="entry name" value="YidC/Oxa/ALB_C"/>
</dbReference>
<dbReference type="GO" id="GO:0032977">
    <property type="term" value="F:membrane insertase activity"/>
    <property type="evidence" value="ECO:0007669"/>
    <property type="project" value="InterPro"/>
</dbReference>
<feature type="region of interest" description="Disordered" evidence="7">
    <location>
        <begin position="381"/>
        <end position="455"/>
    </location>
</feature>
<feature type="transmembrane region" description="Helical" evidence="8">
    <location>
        <begin position="279"/>
        <end position="298"/>
    </location>
</feature>
<evidence type="ECO:0000256" key="8">
    <source>
        <dbReference type="SAM" id="Phobius"/>
    </source>
</evidence>
<dbReference type="GO" id="GO:0051205">
    <property type="term" value="P:protein insertion into membrane"/>
    <property type="evidence" value="ECO:0007669"/>
    <property type="project" value="TreeGrafter"/>
</dbReference>
<protein>
    <recommendedName>
        <fullName evidence="9">Membrane insertase YidC/Oxa/ALB C-terminal domain-containing protein</fullName>
    </recommendedName>
</protein>
<comment type="caution">
    <text evidence="10">The sequence shown here is derived from an EMBL/GenBank/DDBJ whole genome shotgun (WGS) entry which is preliminary data.</text>
</comment>
<dbReference type="OrthoDB" id="2148490at2759"/>
<dbReference type="GO" id="GO:0010027">
    <property type="term" value="P:thylakoid membrane organization"/>
    <property type="evidence" value="ECO:0007669"/>
    <property type="project" value="TreeGrafter"/>
</dbReference>
<comment type="similarity">
    <text evidence="2">Belongs to the OXA1/ALB3/YidC (TC 2.A.9.2) family.</text>
</comment>
<evidence type="ECO:0000256" key="6">
    <source>
        <dbReference type="RuleBase" id="RU003945"/>
    </source>
</evidence>
<evidence type="ECO:0000313" key="10">
    <source>
        <dbReference type="EMBL" id="KAG6766350.1"/>
    </source>
</evidence>
<dbReference type="EMBL" id="JAAWWB010000015">
    <property type="protein sequence ID" value="KAG6766350.1"/>
    <property type="molecule type" value="Genomic_DNA"/>
</dbReference>
<feature type="domain" description="Membrane insertase YidC/Oxa/ALB C-terminal" evidence="9">
    <location>
        <begin position="132"/>
        <end position="354"/>
    </location>
</feature>
<evidence type="ECO:0000256" key="4">
    <source>
        <dbReference type="ARBA" id="ARBA00022989"/>
    </source>
</evidence>
<evidence type="ECO:0000256" key="3">
    <source>
        <dbReference type="ARBA" id="ARBA00022692"/>
    </source>
</evidence>
<dbReference type="CDD" id="cd20070">
    <property type="entry name" value="5TM_YidC_Alb3"/>
    <property type="match status" value="1"/>
</dbReference>
<dbReference type="Proteomes" id="UP000886885">
    <property type="component" value="Chromosome 8A"/>
</dbReference>
<gene>
    <name evidence="10" type="ORF">POTOM_030427</name>
</gene>
<name>A0A8X7ZCT2_POPTO</name>
<accession>A0A8X7ZCT2</accession>
<sequence length="614" mass="68131">MASSLSCTTPNLIPLSLPFIDRTKTCTSLPIHPPRLPKPLIPRGSLCGARFGLRPGLFPDPDNAEAVIKNLFGRAESIIYTIADAAVSNPEQVVDSSTKQNSDWLSGITSCLESTLKVLKDGLSALHVPYAYGFAIILLTVLVKAATFPLSKKQVESAMAMRSLQPQIKAVQQLYAGDQFDSFVYLQERIQLETARLYKLAGINPLAGCLPTLATIPVWIGLYRALSNVANEGLLTEGFFWIPSLAGPTTIAERQNGSGISWLFPFVDGQPPIGWSDTVAYLVLPAMLVVLQYMSVQIMQSSQSDDPNVKNSQAITKFLPLMIGYFSLSVPSGLSLYWLTNNILSTIQQVWLQKLGGAKNPVTKFSNDIVKEDQLQVQKPITELKPIQTKTRQEEKLTPEGSRPGERFKQLKEQEATRRQQREEEERTAEEAAGRGSQMDNNEHDRSSFIRGNGNSPVGAAVIDDASTAAIHDSSALKVVNGDLSGQDQKQDWETNSVVEKSEVSAPTEPIRSIWATKQIVLKKKINNELQGSFLPVPLFVYMIVCHRKEPRVYQPSKKVFQFRAQIRGPWWASVQHLEQFGFGPDWGLQDRPPIIQEWASNHLLFHKLTGKLI</sequence>
<evidence type="ECO:0000256" key="2">
    <source>
        <dbReference type="ARBA" id="ARBA00010583"/>
    </source>
</evidence>
<dbReference type="PANTHER" id="PTHR12428:SF14">
    <property type="entry name" value="ALBINO3-LIKE PROTEIN 1, CHLOROPLASTIC"/>
    <property type="match status" value="1"/>
</dbReference>
<dbReference type="GO" id="GO:0072598">
    <property type="term" value="P:protein localization to chloroplast"/>
    <property type="evidence" value="ECO:0007669"/>
    <property type="project" value="TreeGrafter"/>
</dbReference>
<evidence type="ECO:0000256" key="5">
    <source>
        <dbReference type="ARBA" id="ARBA00023136"/>
    </source>
</evidence>
<dbReference type="NCBIfam" id="TIGR03592">
    <property type="entry name" value="yidC_oxa1_cterm"/>
    <property type="match status" value="1"/>
</dbReference>
<feature type="transmembrane region" description="Helical" evidence="8">
    <location>
        <begin position="197"/>
        <end position="220"/>
    </location>
</feature>
<dbReference type="Pfam" id="PF02096">
    <property type="entry name" value="60KD_IMP"/>
    <property type="match status" value="1"/>
</dbReference>
<feature type="compositionally biased region" description="Basic and acidic residues" evidence="7">
    <location>
        <begin position="391"/>
        <end position="433"/>
    </location>
</feature>
<organism evidence="10 11">
    <name type="scientific">Populus tomentosa</name>
    <name type="common">Chinese white poplar</name>
    <dbReference type="NCBI Taxonomy" id="118781"/>
    <lineage>
        <taxon>Eukaryota</taxon>
        <taxon>Viridiplantae</taxon>
        <taxon>Streptophyta</taxon>
        <taxon>Embryophyta</taxon>
        <taxon>Tracheophyta</taxon>
        <taxon>Spermatophyta</taxon>
        <taxon>Magnoliopsida</taxon>
        <taxon>eudicotyledons</taxon>
        <taxon>Gunneridae</taxon>
        <taxon>Pentapetalae</taxon>
        <taxon>rosids</taxon>
        <taxon>fabids</taxon>
        <taxon>Malpighiales</taxon>
        <taxon>Salicaceae</taxon>
        <taxon>Saliceae</taxon>
        <taxon>Populus</taxon>
    </lineage>
</organism>
<evidence type="ECO:0000256" key="7">
    <source>
        <dbReference type="SAM" id="MobiDB-lite"/>
    </source>
</evidence>
<evidence type="ECO:0000313" key="11">
    <source>
        <dbReference type="Proteomes" id="UP000886885"/>
    </source>
</evidence>